<evidence type="ECO:0000313" key="2">
    <source>
        <dbReference type="EMBL" id="CDZ92795.1"/>
    </source>
</evidence>
<dbReference type="Gene3D" id="3.40.630.30">
    <property type="match status" value="1"/>
</dbReference>
<reference evidence="2 3" key="1">
    <citation type="submission" date="2014-07" db="EMBL/GenBank/DDBJ databases">
        <authorList>
            <person name="Urmite Genomes Urmite Genomes"/>
        </authorList>
    </citation>
    <scope>NUCLEOTIDE SEQUENCE [LARGE SCALE GENOMIC DNA]</scope>
    <source>
        <strain evidence="2 3">20_BN</strain>
    </source>
</reference>
<keyword evidence="3" id="KW-1185">Reference proteome</keyword>
<protein>
    <submittedName>
        <fullName evidence="2">Acetyltransferase</fullName>
    </submittedName>
</protein>
<evidence type="ECO:0000313" key="3">
    <source>
        <dbReference type="Proteomes" id="UP000053902"/>
    </source>
</evidence>
<accession>A0A078LN56</accession>
<dbReference type="GO" id="GO:0016747">
    <property type="term" value="F:acyltransferase activity, transferring groups other than amino-acyl groups"/>
    <property type="evidence" value="ECO:0007669"/>
    <property type="project" value="InterPro"/>
</dbReference>
<name>A0A078LN56_9PSED</name>
<evidence type="ECO:0000259" key="1">
    <source>
        <dbReference type="PROSITE" id="PS51186"/>
    </source>
</evidence>
<dbReference type="CDD" id="cd04301">
    <property type="entry name" value="NAT_SF"/>
    <property type="match status" value="1"/>
</dbReference>
<keyword evidence="2" id="KW-0808">Transferase</keyword>
<dbReference type="InterPro" id="IPR016181">
    <property type="entry name" value="Acyl_CoA_acyltransferase"/>
</dbReference>
<dbReference type="SUPFAM" id="SSF55729">
    <property type="entry name" value="Acyl-CoA N-acyltransferases (Nat)"/>
    <property type="match status" value="1"/>
</dbReference>
<feature type="domain" description="N-acetyltransferase" evidence="1">
    <location>
        <begin position="1"/>
        <end position="125"/>
    </location>
</feature>
<dbReference type="STRING" id="1499686.BN1079_00064"/>
<gene>
    <name evidence="2" type="ORF">BN1079_00064</name>
</gene>
<dbReference type="EMBL" id="CCSF01000001">
    <property type="protein sequence ID" value="CDZ92795.1"/>
    <property type="molecule type" value="Genomic_DNA"/>
</dbReference>
<dbReference type="Proteomes" id="UP000053902">
    <property type="component" value="Unassembled WGS sequence"/>
</dbReference>
<dbReference type="InterPro" id="IPR000182">
    <property type="entry name" value="GNAT_dom"/>
</dbReference>
<proteinExistence type="predicted"/>
<dbReference type="Pfam" id="PF13508">
    <property type="entry name" value="Acetyltransf_7"/>
    <property type="match status" value="1"/>
</dbReference>
<dbReference type="eggNOG" id="COG0456">
    <property type="taxonomic scope" value="Bacteria"/>
</dbReference>
<sequence>MPQEHLRLLPDACRPLLNKFYRAHRSHMRAPPGARCWVAGHNEIVAALCLSRVESGYWLTGLLVAPEQRKKGLAASLVTRAVNESTGPVWLFCAPELIGFYRKLGFSESIRLPETLAARLQRYNRHKTLAALCHDAENQVQGLRCDYGEMGSLAGKVSSRASSS</sequence>
<dbReference type="OrthoDB" id="8780005at2"/>
<organism evidence="2 3">
    <name type="scientific">Pseudomonas saudiphocaensis</name>
    <dbReference type="NCBI Taxonomy" id="1499686"/>
    <lineage>
        <taxon>Bacteria</taxon>
        <taxon>Pseudomonadati</taxon>
        <taxon>Pseudomonadota</taxon>
        <taxon>Gammaproteobacteria</taxon>
        <taxon>Pseudomonadales</taxon>
        <taxon>Pseudomonadaceae</taxon>
        <taxon>Pseudomonas</taxon>
    </lineage>
</organism>
<dbReference type="AlphaFoldDB" id="A0A078LN56"/>
<dbReference type="PROSITE" id="PS51186">
    <property type="entry name" value="GNAT"/>
    <property type="match status" value="1"/>
</dbReference>
<dbReference type="HOGENOM" id="CLU_120018_0_0_6"/>